<sequence>MKLNTSNSPFTEKQVTEINNLLQTLTESQQQWLSGFLLANSNDTTSDSNQQQLETEVWQQSQISEEQATSTTYMLQNKEPHIEANQRHVTLLYGSESGNAMRLAEIFSERLSDIGHQVVLMSMDEYDTTNIAQLEDLFIITSTHGEGEPPDNAWDFFEFLEDDNAPNLNHVRYSVLALGDQTYEFFCQAGKDVDALLENLGAERICKRVDCDIDYEEDAEKWMADIINIIDTTSEGIQSESVISESIKSAKEKKYSKSNPYQAEVLANINLNGTDSNKETRHIEFLLDDFSESYEPGDCIVALPQNDPELVEKLISMLGWDPQSPGAN</sequence>
<dbReference type="InterPro" id="IPR029039">
    <property type="entry name" value="Flavoprotein-like_sf"/>
</dbReference>
<dbReference type="Pfam" id="PF00667">
    <property type="entry name" value="FAD_binding_1"/>
    <property type="match status" value="1"/>
</dbReference>
<evidence type="ECO:0000256" key="1">
    <source>
        <dbReference type="ARBA" id="ARBA00001917"/>
    </source>
</evidence>
<dbReference type="SUPFAM" id="SSF52218">
    <property type="entry name" value="Flavoproteins"/>
    <property type="match status" value="1"/>
</dbReference>
<dbReference type="Gene3D" id="3.40.50.360">
    <property type="match status" value="1"/>
</dbReference>
<accession>A0A380DYV9</accession>
<dbReference type="AlphaFoldDB" id="A0A380DYV9"/>
<dbReference type="InterPro" id="IPR017938">
    <property type="entry name" value="Riboflavin_synthase-like_b-brl"/>
</dbReference>
<comment type="cofactor">
    <cofactor evidence="1">
        <name>FMN</name>
        <dbReference type="ChEBI" id="CHEBI:58210"/>
    </cofactor>
</comment>
<dbReference type="PROSITE" id="PS50902">
    <property type="entry name" value="FLAVODOXIN_LIKE"/>
    <property type="match status" value="1"/>
</dbReference>
<protein>
    <submittedName>
        <fullName evidence="9">Sulfite reductase (NADPH) alpha subunit</fullName>
        <ecNumber evidence="9">1.8.1.2</ecNumber>
    </submittedName>
</protein>
<evidence type="ECO:0000256" key="7">
    <source>
        <dbReference type="ARBA" id="ARBA00023002"/>
    </source>
</evidence>
<keyword evidence="7 9" id="KW-0560">Oxidoreductase</keyword>
<evidence type="ECO:0000259" key="8">
    <source>
        <dbReference type="PROSITE" id="PS50902"/>
    </source>
</evidence>
<dbReference type="EC" id="1.8.1.2" evidence="9"/>
<dbReference type="Pfam" id="PF00258">
    <property type="entry name" value="Flavodoxin_1"/>
    <property type="match status" value="1"/>
</dbReference>
<evidence type="ECO:0000256" key="5">
    <source>
        <dbReference type="ARBA" id="ARBA00022827"/>
    </source>
</evidence>
<dbReference type="PANTHER" id="PTHR19384:SF128">
    <property type="entry name" value="NADPH OXIDOREDUCTASE A"/>
    <property type="match status" value="1"/>
</dbReference>
<evidence type="ECO:0000256" key="2">
    <source>
        <dbReference type="ARBA" id="ARBA00001974"/>
    </source>
</evidence>
<dbReference type="SUPFAM" id="SSF63380">
    <property type="entry name" value="Riboflavin synthase domain-like"/>
    <property type="match status" value="1"/>
</dbReference>
<keyword evidence="5" id="KW-0274">FAD</keyword>
<keyword evidence="4" id="KW-0288">FMN</keyword>
<dbReference type="GO" id="GO:0050660">
    <property type="term" value="F:flavin adenine dinucleotide binding"/>
    <property type="evidence" value="ECO:0007669"/>
    <property type="project" value="TreeGrafter"/>
</dbReference>
<dbReference type="PANTHER" id="PTHR19384">
    <property type="entry name" value="NITRIC OXIDE SYNTHASE-RELATED"/>
    <property type="match status" value="1"/>
</dbReference>
<dbReference type="InterPro" id="IPR008254">
    <property type="entry name" value="Flavodoxin/NO_synth"/>
</dbReference>
<evidence type="ECO:0000313" key="10">
    <source>
        <dbReference type="Proteomes" id="UP000255091"/>
    </source>
</evidence>
<gene>
    <name evidence="9" type="primary">cysJ_3</name>
    <name evidence="9" type="ORF">NCTC6133_03544</name>
</gene>
<keyword evidence="3" id="KW-0285">Flavoprotein</keyword>
<dbReference type="Proteomes" id="UP000255091">
    <property type="component" value="Unassembled WGS sequence"/>
</dbReference>
<feature type="domain" description="Flavodoxin-like" evidence="8">
    <location>
        <begin position="89"/>
        <end position="227"/>
    </location>
</feature>
<evidence type="ECO:0000256" key="3">
    <source>
        <dbReference type="ARBA" id="ARBA00022630"/>
    </source>
</evidence>
<dbReference type="Gene3D" id="2.40.30.10">
    <property type="entry name" value="Translation factors"/>
    <property type="match status" value="1"/>
</dbReference>
<dbReference type="PRINTS" id="PR00369">
    <property type="entry name" value="FLAVODOXIN"/>
</dbReference>
<dbReference type="Gene3D" id="1.20.990.10">
    <property type="entry name" value="NADPH-cytochrome p450 Reductase, Chain A, domain 3"/>
    <property type="match status" value="1"/>
</dbReference>
<reference evidence="9 10" key="1">
    <citation type="submission" date="2018-06" db="EMBL/GenBank/DDBJ databases">
        <authorList>
            <consortium name="Pathogen Informatics"/>
            <person name="Doyle S."/>
        </authorList>
    </citation>
    <scope>NUCLEOTIDE SEQUENCE [LARGE SCALE GENOMIC DNA]</scope>
    <source>
        <strain evidence="9 10">NCTC6133</strain>
    </source>
</reference>
<evidence type="ECO:0000313" key="9">
    <source>
        <dbReference type="EMBL" id="SUK61705.1"/>
    </source>
</evidence>
<keyword evidence="6" id="KW-0521">NADP</keyword>
<dbReference type="GO" id="GO:0005829">
    <property type="term" value="C:cytosol"/>
    <property type="evidence" value="ECO:0007669"/>
    <property type="project" value="TreeGrafter"/>
</dbReference>
<dbReference type="GO" id="GO:0016651">
    <property type="term" value="F:oxidoreductase activity, acting on NAD(P)H"/>
    <property type="evidence" value="ECO:0007669"/>
    <property type="project" value="UniProtKB-ARBA"/>
</dbReference>
<dbReference type="InterPro" id="IPR023173">
    <property type="entry name" value="NADPH_Cyt_P450_Rdtase_alpha"/>
</dbReference>
<dbReference type="InterPro" id="IPR001094">
    <property type="entry name" value="Flavdoxin-like"/>
</dbReference>
<proteinExistence type="predicted"/>
<evidence type="ECO:0000256" key="6">
    <source>
        <dbReference type="ARBA" id="ARBA00022857"/>
    </source>
</evidence>
<comment type="cofactor">
    <cofactor evidence="2">
        <name>FAD</name>
        <dbReference type="ChEBI" id="CHEBI:57692"/>
    </cofactor>
</comment>
<dbReference type="GO" id="GO:0010181">
    <property type="term" value="F:FMN binding"/>
    <property type="evidence" value="ECO:0007669"/>
    <property type="project" value="InterPro"/>
</dbReference>
<name>A0A380DYV9_STAAU</name>
<dbReference type="EMBL" id="UHAP01000001">
    <property type="protein sequence ID" value="SUK61705.1"/>
    <property type="molecule type" value="Genomic_DNA"/>
</dbReference>
<dbReference type="InterPro" id="IPR003097">
    <property type="entry name" value="CysJ-like_FAD-binding"/>
</dbReference>
<organism evidence="9 10">
    <name type="scientific">Staphylococcus aureus</name>
    <dbReference type="NCBI Taxonomy" id="1280"/>
    <lineage>
        <taxon>Bacteria</taxon>
        <taxon>Bacillati</taxon>
        <taxon>Bacillota</taxon>
        <taxon>Bacilli</taxon>
        <taxon>Bacillales</taxon>
        <taxon>Staphylococcaceae</taxon>
        <taxon>Staphylococcus</taxon>
    </lineage>
</organism>
<dbReference type="GO" id="GO:0004783">
    <property type="term" value="F:sulfite reductase (NADPH) activity"/>
    <property type="evidence" value="ECO:0007669"/>
    <property type="project" value="UniProtKB-EC"/>
</dbReference>
<evidence type="ECO:0000256" key="4">
    <source>
        <dbReference type="ARBA" id="ARBA00022643"/>
    </source>
</evidence>